<evidence type="ECO:0000313" key="2">
    <source>
        <dbReference type="EMBL" id="CAG9332590.1"/>
    </source>
</evidence>
<organism evidence="2 3">
    <name type="scientific">Blepharisma stoltei</name>
    <dbReference type="NCBI Taxonomy" id="1481888"/>
    <lineage>
        <taxon>Eukaryota</taxon>
        <taxon>Sar</taxon>
        <taxon>Alveolata</taxon>
        <taxon>Ciliophora</taxon>
        <taxon>Postciliodesmatophora</taxon>
        <taxon>Heterotrichea</taxon>
        <taxon>Heterotrichida</taxon>
        <taxon>Blepharismidae</taxon>
        <taxon>Blepharisma</taxon>
    </lineage>
</organism>
<dbReference type="InterPro" id="IPR032979">
    <property type="entry name" value="ENGase"/>
</dbReference>
<dbReference type="Gene3D" id="3.20.20.80">
    <property type="entry name" value="Glycosidases"/>
    <property type="match status" value="1"/>
</dbReference>
<reference evidence="2" key="1">
    <citation type="submission" date="2021-09" db="EMBL/GenBank/DDBJ databases">
        <authorList>
            <consortium name="AG Swart"/>
            <person name="Singh M."/>
            <person name="Singh A."/>
            <person name="Seah K."/>
            <person name="Emmerich C."/>
        </authorList>
    </citation>
    <scope>NUCLEOTIDE SEQUENCE</scope>
    <source>
        <strain evidence="2">ATCC30299</strain>
    </source>
</reference>
<evidence type="ECO:0000259" key="1">
    <source>
        <dbReference type="Pfam" id="PF03644"/>
    </source>
</evidence>
<dbReference type="GO" id="GO:0005829">
    <property type="term" value="C:cytosol"/>
    <property type="evidence" value="ECO:0007669"/>
    <property type="project" value="UniProtKB-SubCell"/>
</dbReference>
<dbReference type="Gene3D" id="2.60.120.260">
    <property type="entry name" value="Galactose-binding domain-like"/>
    <property type="match status" value="2"/>
</dbReference>
<sequence>MVDPANILVFTGKSDCKSVRLAISKTERNQNFELSFSIFPSLNSKLRSINLLTIEDLHISLSYRNRILIKKGSIEHLIDISLSKGYWATITIHNQEDVSSILINGSLQGQENPFRGPLLQASFQYFTIGSDRFRGLIAVPKFSPYPSFDILEYHESLSSRPFHSLEEFLHWKATDKMNASRIPLKKHSPTHERELCICHDMGSNYKIDKRQNSMECTFKYYQWARTNIFIYFSHSRVTIPPPGWTEWAHRNGAKCLGTLITEWDEGSKETAILLDNPELYATKLIDLMEFYGFDGWLLNFECETNRPRDLLDFVGLLTALAHSRFGDDSCIMWYDSVILNGKISWKSKLCPENIEFFNNCDAFFTDYHWRPGMPQESVNMAGSRNWKVYTGTDVHGRGTWGGGMFNSRIGAQDCPNTSVALFAPGWSYEKSGGNRDGFLNLNQLLWHQSVVPIIDKFGEIYKDRPKLSKNEALSGWKVEVFTHAWVQTPNKNSQWEITDDFEFVSSFMPTRRVVEVNLSKFGLLKNEGVVGKVLVKGTGPNVNDPFLVTLEAFDSNGRMIMSATSNERIASDQWKLISLEIPVHDVAVVRWIEQGQDAEYWQGYYGARFKDTNVVVKAAGGSLLDCFYIKKFTEPINTWFNECQGRKLYSRGRVISENSWNSVRDGDQLPDYSVLVENPFNQEVVYHGTSSLKLQQRNIDLFHMNLQLPSFSIKIIYQGNAKLILKDTNNQIILHNKITKEKDNGWDVDEYYYNEVSEVIGMICIENNGDSYLGGLHFDIKPSDFQLGIKEKRILWNVKSFGGEDVFDIEIELGYEMIPEFVRHFDIYVDAIWKGRGYSNYMVVQGVPNGARVVNIVVEKLSGEISKTLEFTLSDEEFKAANPFISKFN</sequence>
<dbReference type="Pfam" id="PF03644">
    <property type="entry name" value="Glyco_hydro_85"/>
    <property type="match status" value="1"/>
</dbReference>
<dbReference type="PANTHER" id="PTHR13246:SF1">
    <property type="entry name" value="CYTOSOLIC ENDO-BETA-N-ACETYLGLUCOSAMINIDASE"/>
    <property type="match status" value="1"/>
</dbReference>
<accession>A0AAU9KF64</accession>
<gene>
    <name evidence="2" type="ORF">BSTOLATCC_MIC56034</name>
</gene>
<feature type="domain" description="Cytosolic endo-beta-N-acetylglucosaminidase TIM barrel" evidence="1">
    <location>
        <begin position="213"/>
        <end position="463"/>
    </location>
</feature>
<dbReference type="Proteomes" id="UP001162131">
    <property type="component" value="Unassembled WGS sequence"/>
</dbReference>
<evidence type="ECO:0000313" key="3">
    <source>
        <dbReference type="Proteomes" id="UP001162131"/>
    </source>
</evidence>
<keyword evidence="3" id="KW-1185">Reference proteome</keyword>
<dbReference type="AlphaFoldDB" id="A0AAU9KF64"/>
<comment type="caution">
    <text evidence="2">The sequence shown here is derived from an EMBL/GenBank/DDBJ whole genome shotgun (WGS) entry which is preliminary data.</text>
</comment>
<name>A0AAU9KF64_9CILI</name>
<proteinExistence type="predicted"/>
<dbReference type="GO" id="GO:0033925">
    <property type="term" value="F:mannosyl-glycoprotein endo-beta-N-acetylglucosaminidase activity"/>
    <property type="evidence" value="ECO:0007669"/>
    <property type="project" value="UniProtKB-EC"/>
</dbReference>
<dbReference type="InterPro" id="IPR005201">
    <property type="entry name" value="TIM_ENGase"/>
</dbReference>
<protein>
    <recommendedName>
        <fullName evidence="1">Cytosolic endo-beta-N-acetylglucosaminidase TIM barrel domain-containing protein</fullName>
    </recommendedName>
</protein>
<dbReference type="EMBL" id="CAJZBQ010000054">
    <property type="protein sequence ID" value="CAG9332590.1"/>
    <property type="molecule type" value="Genomic_DNA"/>
</dbReference>
<dbReference type="PANTHER" id="PTHR13246">
    <property type="entry name" value="ENDO BETA N-ACETYLGLUCOSAMINIDASE"/>
    <property type="match status" value="1"/>
</dbReference>